<dbReference type="PANTHER" id="PTHR31198">
    <property type="entry name" value="COILED-COIL DOMAIN-CONTAINING PROTEIN 84"/>
    <property type="match status" value="1"/>
</dbReference>
<keyword evidence="1" id="KW-0472">Membrane</keyword>
<feature type="transmembrane region" description="Helical" evidence="1">
    <location>
        <begin position="12"/>
        <end position="32"/>
    </location>
</feature>
<dbReference type="PANTHER" id="PTHR31198:SF1">
    <property type="entry name" value="CENTROSOMAL AT-AC SPLICING FACTOR"/>
    <property type="match status" value="1"/>
</dbReference>
<reference evidence="3" key="1">
    <citation type="journal article" date="2024" name="IScience">
        <title>Strigolactones Initiate the Formation of Haustorium-like Structures in Castilleja.</title>
        <authorList>
            <person name="Buerger M."/>
            <person name="Peterson D."/>
            <person name="Chory J."/>
        </authorList>
    </citation>
    <scope>NUCLEOTIDE SEQUENCE [LARGE SCALE GENOMIC DNA]</scope>
</reference>
<dbReference type="AlphaFoldDB" id="A0ABD3C0W2"/>
<proteinExistence type="predicted"/>
<gene>
    <name evidence="2" type="ORF">CASFOL_033936</name>
</gene>
<keyword evidence="1" id="KW-0812">Transmembrane</keyword>
<dbReference type="EMBL" id="JAVIJP010000060">
    <property type="protein sequence ID" value="KAL3622525.1"/>
    <property type="molecule type" value="Genomic_DNA"/>
</dbReference>
<comment type="caution">
    <text evidence="2">The sequence shown here is derived from an EMBL/GenBank/DDBJ whole genome shotgun (WGS) entry which is preliminary data.</text>
</comment>
<protein>
    <submittedName>
        <fullName evidence="2">Uncharacterized protein</fullName>
    </submittedName>
</protein>
<name>A0ABD3C0W2_9LAMI</name>
<sequence>MSNEKKNNNKIASGAFSAIVTFSSLIAPLLVLSGKAIQHLASVDHWKRVKGFMWKYGGGMDRVDSFRISEVDYAKWEKKCKTLKNEASKAEPIGPVVQIFLLQFLVSQTI</sequence>
<accession>A0ABD3C0W2</accession>
<dbReference type="Proteomes" id="UP001632038">
    <property type="component" value="Unassembled WGS sequence"/>
</dbReference>
<keyword evidence="1" id="KW-1133">Transmembrane helix</keyword>
<dbReference type="InterPro" id="IPR028015">
    <property type="entry name" value="CCDC84-like"/>
</dbReference>
<evidence type="ECO:0000313" key="3">
    <source>
        <dbReference type="Proteomes" id="UP001632038"/>
    </source>
</evidence>
<evidence type="ECO:0000256" key="1">
    <source>
        <dbReference type="SAM" id="Phobius"/>
    </source>
</evidence>
<evidence type="ECO:0000313" key="2">
    <source>
        <dbReference type="EMBL" id="KAL3622525.1"/>
    </source>
</evidence>
<keyword evidence="3" id="KW-1185">Reference proteome</keyword>
<dbReference type="Pfam" id="PF14968">
    <property type="entry name" value="CCDC84"/>
    <property type="match status" value="1"/>
</dbReference>
<organism evidence="2 3">
    <name type="scientific">Castilleja foliolosa</name>
    <dbReference type="NCBI Taxonomy" id="1961234"/>
    <lineage>
        <taxon>Eukaryota</taxon>
        <taxon>Viridiplantae</taxon>
        <taxon>Streptophyta</taxon>
        <taxon>Embryophyta</taxon>
        <taxon>Tracheophyta</taxon>
        <taxon>Spermatophyta</taxon>
        <taxon>Magnoliopsida</taxon>
        <taxon>eudicotyledons</taxon>
        <taxon>Gunneridae</taxon>
        <taxon>Pentapetalae</taxon>
        <taxon>asterids</taxon>
        <taxon>lamiids</taxon>
        <taxon>Lamiales</taxon>
        <taxon>Orobanchaceae</taxon>
        <taxon>Pedicularideae</taxon>
        <taxon>Castillejinae</taxon>
        <taxon>Castilleja</taxon>
    </lineage>
</organism>